<dbReference type="RefSeq" id="WP_184962309.1">
    <property type="nucleotide sequence ID" value="NZ_JACHIN010000004.1"/>
</dbReference>
<accession>A0A7W8EGX9</accession>
<feature type="transmembrane region" description="Helical" evidence="6">
    <location>
        <begin position="61"/>
        <end position="83"/>
    </location>
</feature>
<keyword evidence="5 6" id="KW-0472">Membrane</keyword>
<feature type="transmembrane region" description="Helical" evidence="6">
    <location>
        <begin position="270"/>
        <end position="293"/>
    </location>
</feature>
<dbReference type="AlphaFoldDB" id="A0A7W8EGX9"/>
<dbReference type="InterPro" id="IPR020846">
    <property type="entry name" value="MFS_dom"/>
</dbReference>
<dbReference type="PANTHER" id="PTHR23513">
    <property type="entry name" value="INTEGRAL MEMBRANE EFFLUX PROTEIN-RELATED"/>
    <property type="match status" value="1"/>
</dbReference>
<keyword evidence="2" id="KW-1003">Cell membrane</keyword>
<feature type="transmembrane region" description="Helical" evidence="6">
    <location>
        <begin position="305"/>
        <end position="323"/>
    </location>
</feature>
<comment type="subcellular location">
    <subcellularLocation>
        <location evidence="1">Cell membrane</location>
        <topology evidence="1">Multi-pass membrane protein</topology>
    </subcellularLocation>
</comment>
<evidence type="ECO:0000256" key="4">
    <source>
        <dbReference type="ARBA" id="ARBA00022989"/>
    </source>
</evidence>
<keyword evidence="9" id="KW-1185">Reference proteome</keyword>
<comment type="caution">
    <text evidence="8">The sequence shown here is derived from an EMBL/GenBank/DDBJ whole genome shotgun (WGS) entry which is preliminary data.</text>
</comment>
<evidence type="ECO:0000259" key="7">
    <source>
        <dbReference type="PROSITE" id="PS50850"/>
    </source>
</evidence>
<reference evidence="8 9" key="1">
    <citation type="submission" date="2020-08" db="EMBL/GenBank/DDBJ databases">
        <title>Genomic Encyclopedia of Type Strains, Phase IV (KMG-IV): sequencing the most valuable type-strain genomes for metagenomic binning, comparative biology and taxonomic classification.</title>
        <authorList>
            <person name="Goeker M."/>
        </authorList>
    </citation>
    <scope>NUCLEOTIDE SEQUENCE [LARGE SCALE GENOMIC DNA]</scope>
    <source>
        <strain evidence="8 9">DSM 45385</strain>
    </source>
</reference>
<dbReference type="GO" id="GO:0005886">
    <property type="term" value="C:plasma membrane"/>
    <property type="evidence" value="ECO:0007669"/>
    <property type="project" value="UniProtKB-SubCell"/>
</dbReference>
<dbReference type="PROSITE" id="PS50850">
    <property type="entry name" value="MFS"/>
    <property type="match status" value="1"/>
</dbReference>
<gene>
    <name evidence="8" type="ORF">HNR40_003457</name>
</gene>
<protein>
    <submittedName>
        <fullName evidence="8">MFS family permease</fullName>
    </submittedName>
</protein>
<evidence type="ECO:0000313" key="9">
    <source>
        <dbReference type="Proteomes" id="UP000568380"/>
    </source>
</evidence>
<evidence type="ECO:0000256" key="3">
    <source>
        <dbReference type="ARBA" id="ARBA00022692"/>
    </source>
</evidence>
<keyword evidence="3 6" id="KW-0812">Transmembrane</keyword>
<dbReference type="InterPro" id="IPR036259">
    <property type="entry name" value="MFS_trans_sf"/>
</dbReference>
<evidence type="ECO:0000256" key="1">
    <source>
        <dbReference type="ARBA" id="ARBA00004651"/>
    </source>
</evidence>
<dbReference type="EMBL" id="JACHIN010000004">
    <property type="protein sequence ID" value="MBB5077982.1"/>
    <property type="molecule type" value="Genomic_DNA"/>
</dbReference>
<sequence>MAEGRGTEAETLEERPGSLFRVNRSFRLLFAAAAVSMFGTQIRLLALPLVAVIVLNASPGQVGVLGMLGTIAFLLIGLPAGAWMDRVHGRRRVMVVADLVRAALVGSVPVAYALGVLALPQLYVVVVLSGFATVFFDVSSQSYLPAIVSRDRLVEANSHLGGMEAVNNVAGPAGAGFLIQLITAPLAAAVDAVGYVWSALCLSRIRDREAPPPPPEGGKRHLVREIREGLVLVFGHPLLRAIAINGAMVNMSVSMIIVIMPLMFQRELGLSAFTLGLFFAVDGIGMLLGALTARRVTAWLGQGRGLWIIGLAVVPACAVFPLVDRGIWLWLAGAAWLVLNYRIGVNNVILISFRQQVTPTHLLGRMNATMRFLMHGVLSLGAALTGLIGQFAGVRTALWVGAAGLALAWLPLYFSPMRKMRELPREEPES</sequence>
<feature type="transmembrane region" description="Helical" evidence="6">
    <location>
        <begin position="372"/>
        <end position="391"/>
    </location>
</feature>
<keyword evidence="4 6" id="KW-1133">Transmembrane helix</keyword>
<evidence type="ECO:0000256" key="5">
    <source>
        <dbReference type="ARBA" id="ARBA00023136"/>
    </source>
</evidence>
<dbReference type="Gene3D" id="1.20.1250.20">
    <property type="entry name" value="MFS general substrate transporter like domains"/>
    <property type="match status" value="1"/>
</dbReference>
<dbReference type="Proteomes" id="UP000568380">
    <property type="component" value="Unassembled WGS sequence"/>
</dbReference>
<feature type="transmembrane region" description="Helical" evidence="6">
    <location>
        <begin position="28"/>
        <end position="55"/>
    </location>
</feature>
<dbReference type="InterPro" id="IPR011701">
    <property type="entry name" value="MFS"/>
</dbReference>
<dbReference type="SUPFAM" id="SSF103473">
    <property type="entry name" value="MFS general substrate transporter"/>
    <property type="match status" value="1"/>
</dbReference>
<evidence type="ECO:0000313" key="8">
    <source>
        <dbReference type="EMBL" id="MBB5077982.1"/>
    </source>
</evidence>
<dbReference type="Pfam" id="PF07690">
    <property type="entry name" value="MFS_1"/>
    <property type="match status" value="1"/>
</dbReference>
<feature type="domain" description="Major facilitator superfamily (MFS) profile" evidence="7">
    <location>
        <begin position="238"/>
        <end position="430"/>
    </location>
</feature>
<feature type="transmembrane region" description="Helical" evidence="6">
    <location>
        <begin position="242"/>
        <end position="264"/>
    </location>
</feature>
<feature type="transmembrane region" description="Helical" evidence="6">
    <location>
        <begin position="397"/>
        <end position="415"/>
    </location>
</feature>
<dbReference type="CDD" id="cd06173">
    <property type="entry name" value="MFS_MefA_like"/>
    <property type="match status" value="1"/>
</dbReference>
<organism evidence="8 9">
    <name type="scientific">Nonomuraea endophytica</name>
    <dbReference type="NCBI Taxonomy" id="714136"/>
    <lineage>
        <taxon>Bacteria</taxon>
        <taxon>Bacillati</taxon>
        <taxon>Actinomycetota</taxon>
        <taxon>Actinomycetes</taxon>
        <taxon>Streptosporangiales</taxon>
        <taxon>Streptosporangiaceae</taxon>
        <taxon>Nonomuraea</taxon>
    </lineage>
</organism>
<name>A0A7W8EGX9_9ACTN</name>
<evidence type="ECO:0000256" key="2">
    <source>
        <dbReference type="ARBA" id="ARBA00022475"/>
    </source>
</evidence>
<dbReference type="GO" id="GO:0022857">
    <property type="term" value="F:transmembrane transporter activity"/>
    <property type="evidence" value="ECO:0007669"/>
    <property type="project" value="InterPro"/>
</dbReference>
<evidence type="ECO:0000256" key="6">
    <source>
        <dbReference type="SAM" id="Phobius"/>
    </source>
</evidence>
<dbReference type="PANTHER" id="PTHR23513:SF6">
    <property type="entry name" value="MAJOR FACILITATOR SUPERFAMILY ASSOCIATED DOMAIN-CONTAINING PROTEIN"/>
    <property type="match status" value="1"/>
</dbReference>
<proteinExistence type="predicted"/>
<feature type="transmembrane region" description="Helical" evidence="6">
    <location>
        <begin position="329"/>
        <end position="351"/>
    </location>
</feature>